<proteinExistence type="predicted"/>
<feature type="compositionally biased region" description="Acidic residues" evidence="1">
    <location>
        <begin position="58"/>
        <end position="67"/>
    </location>
</feature>
<evidence type="ECO:0000313" key="3">
    <source>
        <dbReference type="EMBL" id="KAL0403929.1"/>
    </source>
</evidence>
<name>A0AAW2TH17_SESRA</name>
<gene>
    <name evidence="3" type="ORF">Sradi_2033700</name>
</gene>
<evidence type="ECO:0000259" key="2">
    <source>
        <dbReference type="Pfam" id="PF10551"/>
    </source>
</evidence>
<feature type="compositionally biased region" description="Polar residues" evidence="1">
    <location>
        <begin position="1"/>
        <end position="37"/>
    </location>
</feature>
<comment type="caution">
    <text evidence="3">The sequence shown here is derived from an EMBL/GenBank/DDBJ whole genome shotgun (WGS) entry which is preliminary data.</text>
</comment>
<accession>A0AAW2TH17</accession>
<reference evidence="3" key="1">
    <citation type="submission" date="2020-06" db="EMBL/GenBank/DDBJ databases">
        <authorList>
            <person name="Li T."/>
            <person name="Hu X."/>
            <person name="Zhang T."/>
            <person name="Song X."/>
            <person name="Zhang H."/>
            <person name="Dai N."/>
            <person name="Sheng W."/>
            <person name="Hou X."/>
            <person name="Wei L."/>
        </authorList>
    </citation>
    <scope>NUCLEOTIDE SEQUENCE</scope>
    <source>
        <strain evidence="3">G02</strain>
        <tissue evidence="3">Leaf</tissue>
    </source>
</reference>
<evidence type="ECO:0000256" key="1">
    <source>
        <dbReference type="SAM" id="MobiDB-lite"/>
    </source>
</evidence>
<feature type="domain" description="MULE transposase" evidence="2">
    <location>
        <begin position="186"/>
        <end position="237"/>
    </location>
</feature>
<protein>
    <recommendedName>
        <fullName evidence="2">MULE transposase domain-containing protein</fullName>
    </recommendedName>
</protein>
<dbReference type="Pfam" id="PF10551">
    <property type="entry name" value="MULE"/>
    <property type="match status" value="1"/>
</dbReference>
<dbReference type="AlphaFoldDB" id="A0AAW2TH17"/>
<reference evidence="3" key="2">
    <citation type="journal article" date="2024" name="Plant">
        <title>Genomic evolution and insights into agronomic trait innovations of Sesamum species.</title>
        <authorList>
            <person name="Miao H."/>
            <person name="Wang L."/>
            <person name="Qu L."/>
            <person name="Liu H."/>
            <person name="Sun Y."/>
            <person name="Le M."/>
            <person name="Wang Q."/>
            <person name="Wei S."/>
            <person name="Zheng Y."/>
            <person name="Lin W."/>
            <person name="Duan Y."/>
            <person name="Cao H."/>
            <person name="Xiong S."/>
            <person name="Wang X."/>
            <person name="Wei L."/>
            <person name="Li C."/>
            <person name="Ma Q."/>
            <person name="Ju M."/>
            <person name="Zhao R."/>
            <person name="Li G."/>
            <person name="Mu C."/>
            <person name="Tian Q."/>
            <person name="Mei H."/>
            <person name="Zhang T."/>
            <person name="Gao T."/>
            <person name="Zhang H."/>
        </authorList>
    </citation>
    <scope>NUCLEOTIDE SEQUENCE</scope>
    <source>
        <strain evidence="3">G02</strain>
    </source>
</reference>
<dbReference type="EMBL" id="JACGWJ010000008">
    <property type="protein sequence ID" value="KAL0403929.1"/>
    <property type="molecule type" value="Genomic_DNA"/>
</dbReference>
<feature type="region of interest" description="Disordered" evidence="1">
    <location>
        <begin position="1"/>
        <end position="77"/>
    </location>
</feature>
<dbReference type="InterPro" id="IPR018289">
    <property type="entry name" value="MULE_transposase_dom"/>
</dbReference>
<dbReference type="PANTHER" id="PTHR31973:SF195">
    <property type="entry name" value="MUDR FAMILY TRANSPOSASE"/>
    <property type="match status" value="1"/>
</dbReference>
<dbReference type="PANTHER" id="PTHR31973">
    <property type="entry name" value="POLYPROTEIN, PUTATIVE-RELATED"/>
    <property type="match status" value="1"/>
</dbReference>
<sequence>MQPHQNYTGPSNNAGPSSYVGQSNYAGPSSNAGTSTYNEEDDDSEGDSLLNNERSDSELDEVEEEDQMPASHENDDEVSIDIMMDVLGTNADVPTTPTIKDKFGFEIPYHKAWQALKAARERIYGTWESSVQKLPKYMAALQKWNSGTVVEWYHLDTDRPGLHMFNYVFWVFRPCIQGFRHCRNAISVDRTHLYTRYKHKLLVAVTLDANNQVLPLAFALVNEETLASWTWFLQMLAKHFLPGEED</sequence>
<organism evidence="3">
    <name type="scientific">Sesamum radiatum</name>
    <name type="common">Black benniseed</name>
    <dbReference type="NCBI Taxonomy" id="300843"/>
    <lineage>
        <taxon>Eukaryota</taxon>
        <taxon>Viridiplantae</taxon>
        <taxon>Streptophyta</taxon>
        <taxon>Embryophyta</taxon>
        <taxon>Tracheophyta</taxon>
        <taxon>Spermatophyta</taxon>
        <taxon>Magnoliopsida</taxon>
        <taxon>eudicotyledons</taxon>
        <taxon>Gunneridae</taxon>
        <taxon>Pentapetalae</taxon>
        <taxon>asterids</taxon>
        <taxon>lamiids</taxon>
        <taxon>Lamiales</taxon>
        <taxon>Pedaliaceae</taxon>
        <taxon>Sesamum</taxon>
    </lineage>
</organism>